<gene>
    <name evidence="1" type="ORF">GGP61_003201</name>
</gene>
<evidence type="ECO:0000313" key="2">
    <source>
        <dbReference type="Proteomes" id="UP001155057"/>
    </source>
</evidence>
<dbReference type="Proteomes" id="UP001155057">
    <property type="component" value="Unassembled WGS sequence"/>
</dbReference>
<organism evidence="1 2">
    <name type="scientific">Salinibacter ruber</name>
    <dbReference type="NCBI Taxonomy" id="146919"/>
    <lineage>
        <taxon>Bacteria</taxon>
        <taxon>Pseudomonadati</taxon>
        <taxon>Rhodothermota</taxon>
        <taxon>Rhodothermia</taxon>
        <taxon>Rhodothermales</taxon>
        <taxon>Salinibacteraceae</taxon>
        <taxon>Salinibacter</taxon>
    </lineage>
</organism>
<dbReference type="AlphaFoldDB" id="A0A9X2TL77"/>
<dbReference type="EMBL" id="JANUAE010000015">
    <property type="protein sequence ID" value="MCS3711568.1"/>
    <property type="molecule type" value="Genomic_DNA"/>
</dbReference>
<proteinExistence type="predicted"/>
<dbReference type="InterPro" id="IPR055602">
    <property type="entry name" value="DUF7178"/>
</dbReference>
<reference evidence="1" key="1">
    <citation type="submission" date="2022-08" db="EMBL/GenBank/DDBJ databases">
        <title>Genomic Encyclopedia of Type Strains, Phase V (KMG-V): Genome sequencing to study the core and pangenomes of soil and plant-associated prokaryotes.</title>
        <authorList>
            <person name="Whitman W."/>
        </authorList>
    </citation>
    <scope>NUCLEOTIDE SEQUENCE</scope>
    <source>
        <strain evidence="1">SP3049</strain>
    </source>
</reference>
<protein>
    <submittedName>
        <fullName evidence="1">Uncharacterized protein</fullName>
    </submittedName>
</protein>
<dbReference type="Pfam" id="PF23802">
    <property type="entry name" value="DUF7178"/>
    <property type="match status" value="1"/>
</dbReference>
<accession>A0A9X2TL77</accession>
<evidence type="ECO:0000313" key="1">
    <source>
        <dbReference type="EMBL" id="MCS3711568.1"/>
    </source>
</evidence>
<dbReference type="RefSeq" id="WP_259124401.1">
    <property type="nucleotide sequence ID" value="NZ_JANUAE010000015.1"/>
</dbReference>
<comment type="caution">
    <text evidence="1">The sequence shown here is derived from an EMBL/GenBank/DDBJ whole genome shotgun (WGS) entry which is preliminary data.</text>
</comment>
<sequence>MYDSDIIDTSSCINRKERSRTFSCFNRYRKIMRVGERLETPFENGLEWYPKANERCSELARRIGVSTERMAGAAAILSPMTNWTANMSGLSKLVEVWDDYPYTWKVEVSSRYTTYRNNATQAIKYLDGDDQAHPSGAKVQPFTENLNGNLTPVTVDSWMFKLADFDIKSITGNARRSISRAVEMLATLHGIEPAQAQAVVWTTARNWIEA</sequence>
<name>A0A9X2TL77_9BACT</name>